<comment type="caution">
    <text evidence="1">The sequence shown here is derived from an EMBL/GenBank/DDBJ whole genome shotgun (WGS) entry which is preliminary data.</text>
</comment>
<sequence>MMSSLQNLSKGAASTQSQLSFDEISNYFSLPLSDAANSLGVCVSVLKKLCRENGLDRWPYRKFLSGKSIEDIKKHAAREKSKELAELTKVARQSGFQPQNSEMSKVHSVTSPPNLQQQGSKNVSVGQPHVLLSANLTKGIMALDEFKYGFPSDGLSTATYKWWGSSSSAGSHGSRGDEAETDEEDKHQSGEKANDAAGSTIEGNEKSGDGKHESNIDPQGSGLLTAIRKRIAEEGQEVLKLGVYKSYGVKKIGRKERVLLHRIFKSSLPKEWIDDSS</sequence>
<dbReference type="Proteomes" id="UP001164539">
    <property type="component" value="Chromosome 1"/>
</dbReference>
<dbReference type="EMBL" id="CM051394">
    <property type="protein sequence ID" value="KAJ4729027.1"/>
    <property type="molecule type" value="Genomic_DNA"/>
</dbReference>
<accession>A0ACC1YZX5</accession>
<proteinExistence type="predicted"/>
<evidence type="ECO:0000313" key="2">
    <source>
        <dbReference type="Proteomes" id="UP001164539"/>
    </source>
</evidence>
<gene>
    <name evidence="1" type="ORF">OWV82_001873</name>
</gene>
<protein>
    <submittedName>
        <fullName evidence="1">RWP-RK domain containing protein</fullName>
    </submittedName>
</protein>
<organism evidence="1 2">
    <name type="scientific">Melia azedarach</name>
    <name type="common">Chinaberry tree</name>
    <dbReference type="NCBI Taxonomy" id="155640"/>
    <lineage>
        <taxon>Eukaryota</taxon>
        <taxon>Viridiplantae</taxon>
        <taxon>Streptophyta</taxon>
        <taxon>Embryophyta</taxon>
        <taxon>Tracheophyta</taxon>
        <taxon>Spermatophyta</taxon>
        <taxon>Magnoliopsida</taxon>
        <taxon>eudicotyledons</taxon>
        <taxon>Gunneridae</taxon>
        <taxon>Pentapetalae</taxon>
        <taxon>rosids</taxon>
        <taxon>malvids</taxon>
        <taxon>Sapindales</taxon>
        <taxon>Meliaceae</taxon>
        <taxon>Melia</taxon>
    </lineage>
</organism>
<reference evidence="1 2" key="1">
    <citation type="journal article" date="2023" name="Science">
        <title>Complex scaffold remodeling in plant triterpene biosynthesis.</title>
        <authorList>
            <person name="De La Pena R."/>
            <person name="Hodgson H."/>
            <person name="Liu J.C."/>
            <person name="Stephenson M.J."/>
            <person name="Martin A.C."/>
            <person name="Owen C."/>
            <person name="Harkess A."/>
            <person name="Leebens-Mack J."/>
            <person name="Jimenez L.E."/>
            <person name="Osbourn A."/>
            <person name="Sattely E.S."/>
        </authorList>
    </citation>
    <scope>NUCLEOTIDE SEQUENCE [LARGE SCALE GENOMIC DNA]</scope>
    <source>
        <strain evidence="2">cv. JPN11</strain>
        <tissue evidence="1">Leaf</tissue>
    </source>
</reference>
<evidence type="ECO:0000313" key="1">
    <source>
        <dbReference type="EMBL" id="KAJ4729027.1"/>
    </source>
</evidence>
<name>A0ACC1YZX5_MELAZ</name>
<keyword evidence="2" id="KW-1185">Reference proteome</keyword>